<dbReference type="Proteomes" id="UP000828390">
    <property type="component" value="Unassembled WGS sequence"/>
</dbReference>
<organism evidence="1 2">
    <name type="scientific">Dreissena polymorpha</name>
    <name type="common">Zebra mussel</name>
    <name type="synonym">Mytilus polymorpha</name>
    <dbReference type="NCBI Taxonomy" id="45954"/>
    <lineage>
        <taxon>Eukaryota</taxon>
        <taxon>Metazoa</taxon>
        <taxon>Spiralia</taxon>
        <taxon>Lophotrochozoa</taxon>
        <taxon>Mollusca</taxon>
        <taxon>Bivalvia</taxon>
        <taxon>Autobranchia</taxon>
        <taxon>Heteroconchia</taxon>
        <taxon>Euheterodonta</taxon>
        <taxon>Imparidentia</taxon>
        <taxon>Neoheterodontei</taxon>
        <taxon>Myida</taxon>
        <taxon>Dreissenoidea</taxon>
        <taxon>Dreissenidae</taxon>
        <taxon>Dreissena</taxon>
    </lineage>
</organism>
<sequence length="84" mass="9813">MENNARRREREFRPRLEIGGVRDMDFVNRYRVNRTTAQELVELLGQDLARSERGGKKHFARDQGNISAIDMNLIICYGIFTGRN</sequence>
<dbReference type="EMBL" id="JAIWYP010000015">
    <property type="protein sequence ID" value="KAH3703759.1"/>
    <property type="molecule type" value="Genomic_DNA"/>
</dbReference>
<accession>A0A9D4BPH4</accession>
<keyword evidence="2" id="KW-1185">Reference proteome</keyword>
<reference evidence="1" key="1">
    <citation type="journal article" date="2019" name="bioRxiv">
        <title>The Genome of the Zebra Mussel, Dreissena polymorpha: A Resource for Invasive Species Research.</title>
        <authorList>
            <person name="McCartney M.A."/>
            <person name="Auch B."/>
            <person name="Kono T."/>
            <person name="Mallez S."/>
            <person name="Zhang Y."/>
            <person name="Obille A."/>
            <person name="Becker A."/>
            <person name="Abrahante J.E."/>
            <person name="Garbe J."/>
            <person name="Badalamenti J.P."/>
            <person name="Herman A."/>
            <person name="Mangelson H."/>
            <person name="Liachko I."/>
            <person name="Sullivan S."/>
            <person name="Sone E.D."/>
            <person name="Koren S."/>
            <person name="Silverstein K.A.T."/>
            <person name="Beckman K.B."/>
            <person name="Gohl D.M."/>
        </authorList>
    </citation>
    <scope>NUCLEOTIDE SEQUENCE</scope>
    <source>
        <strain evidence="1">Duluth1</strain>
        <tissue evidence="1">Whole animal</tissue>
    </source>
</reference>
<reference evidence="1" key="2">
    <citation type="submission" date="2020-11" db="EMBL/GenBank/DDBJ databases">
        <authorList>
            <person name="McCartney M.A."/>
            <person name="Auch B."/>
            <person name="Kono T."/>
            <person name="Mallez S."/>
            <person name="Becker A."/>
            <person name="Gohl D.M."/>
            <person name="Silverstein K.A.T."/>
            <person name="Koren S."/>
            <person name="Bechman K.B."/>
            <person name="Herman A."/>
            <person name="Abrahante J.E."/>
            <person name="Garbe J."/>
        </authorList>
    </citation>
    <scope>NUCLEOTIDE SEQUENCE</scope>
    <source>
        <strain evidence="1">Duluth1</strain>
        <tissue evidence="1">Whole animal</tissue>
    </source>
</reference>
<evidence type="ECO:0000313" key="1">
    <source>
        <dbReference type="EMBL" id="KAH3703759.1"/>
    </source>
</evidence>
<dbReference type="AlphaFoldDB" id="A0A9D4BPH4"/>
<name>A0A9D4BPH4_DREPO</name>
<gene>
    <name evidence="1" type="ORF">DPMN_078805</name>
</gene>
<protein>
    <submittedName>
        <fullName evidence="1">Uncharacterized protein</fullName>
    </submittedName>
</protein>
<proteinExistence type="predicted"/>
<evidence type="ECO:0000313" key="2">
    <source>
        <dbReference type="Proteomes" id="UP000828390"/>
    </source>
</evidence>
<comment type="caution">
    <text evidence="1">The sequence shown here is derived from an EMBL/GenBank/DDBJ whole genome shotgun (WGS) entry which is preliminary data.</text>
</comment>